<dbReference type="PANTHER" id="PTHR34352:SF1">
    <property type="entry name" value="PROTEIN YHFA"/>
    <property type="match status" value="1"/>
</dbReference>
<name>A0A7C4Q1Z4_9CHLR</name>
<sequence>MEAKAVWKGDLTFVGSADSGFSLVMDTFKEVGGNESGFRPVELIAIGVAGCTGMDVISILKKKRQEVTDFEVLVHATRAAEHPKKITHMLIEYVVTGKNIDPAAVERAVQLSEEKYCPSIATIRNNVTIENKIVIKEG</sequence>
<dbReference type="AlphaFoldDB" id="A0A7C4Q1Z4"/>
<dbReference type="Gene3D" id="2.20.25.10">
    <property type="match status" value="1"/>
</dbReference>
<dbReference type="Pfam" id="PF02566">
    <property type="entry name" value="OsmC"/>
    <property type="match status" value="1"/>
</dbReference>
<dbReference type="InterPro" id="IPR015946">
    <property type="entry name" value="KH_dom-like_a/b"/>
</dbReference>
<dbReference type="Gene3D" id="3.30.300.20">
    <property type="match status" value="1"/>
</dbReference>
<evidence type="ECO:0000313" key="1">
    <source>
        <dbReference type="EMBL" id="HGS87384.1"/>
    </source>
</evidence>
<dbReference type="SUPFAM" id="SSF82784">
    <property type="entry name" value="OsmC-like"/>
    <property type="match status" value="1"/>
</dbReference>
<dbReference type="PANTHER" id="PTHR34352">
    <property type="entry name" value="PROTEIN YHFA"/>
    <property type="match status" value="1"/>
</dbReference>
<dbReference type="InterPro" id="IPR036102">
    <property type="entry name" value="OsmC/Ohrsf"/>
</dbReference>
<dbReference type="EMBL" id="DSXR01000074">
    <property type="protein sequence ID" value="HGS87384.1"/>
    <property type="molecule type" value="Genomic_DNA"/>
</dbReference>
<organism evidence="1">
    <name type="scientific">Bellilinea caldifistulae</name>
    <dbReference type="NCBI Taxonomy" id="360411"/>
    <lineage>
        <taxon>Bacteria</taxon>
        <taxon>Bacillati</taxon>
        <taxon>Chloroflexota</taxon>
        <taxon>Anaerolineae</taxon>
        <taxon>Anaerolineales</taxon>
        <taxon>Anaerolineaceae</taxon>
        <taxon>Bellilinea</taxon>
    </lineage>
</organism>
<accession>A0A7C4Q1Z4</accession>
<gene>
    <name evidence="1" type="ORF">ENT17_07165</name>
</gene>
<dbReference type="InterPro" id="IPR003718">
    <property type="entry name" value="OsmC/Ohr_fam"/>
</dbReference>
<reference evidence="1" key="1">
    <citation type="journal article" date="2020" name="mSystems">
        <title>Genome- and Community-Level Interaction Insights into Carbon Utilization and Element Cycling Functions of Hydrothermarchaeota in Hydrothermal Sediment.</title>
        <authorList>
            <person name="Zhou Z."/>
            <person name="Liu Y."/>
            <person name="Xu W."/>
            <person name="Pan J."/>
            <person name="Luo Z.H."/>
            <person name="Li M."/>
        </authorList>
    </citation>
    <scope>NUCLEOTIDE SEQUENCE [LARGE SCALE GENOMIC DNA]</scope>
    <source>
        <strain evidence="1">SpSt-556</strain>
    </source>
</reference>
<protein>
    <submittedName>
        <fullName evidence="1">OsmC family peroxiredoxin</fullName>
    </submittedName>
</protein>
<proteinExistence type="predicted"/>
<comment type="caution">
    <text evidence="1">The sequence shown here is derived from an EMBL/GenBank/DDBJ whole genome shotgun (WGS) entry which is preliminary data.</text>
</comment>